<dbReference type="AlphaFoldDB" id="A0A0D2ZPM1"/>
<evidence type="ECO:0000256" key="1">
    <source>
        <dbReference type="SAM" id="SignalP"/>
    </source>
</evidence>
<keyword evidence="1" id="KW-0732">Signal</keyword>
<dbReference type="Gramene" id="Bo00452s080.1">
    <property type="protein sequence ID" value="Bo00452s080.1"/>
    <property type="gene ID" value="Bo00452s080"/>
</dbReference>
<proteinExistence type="predicted"/>
<accession>A0A0D2ZPM1</accession>
<evidence type="ECO:0000313" key="3">
    <source>
        <dbReference type="Proteomes" id="UP000032141"/>
    </source>
</evidence>
<feature type="signal peptide" evidence="1">
    <location>
        <begin position="1"/>
        <end position="17"/>
    </location>
</feature>
<organism evidence="2 3">
    <name type="scientific">Brassica oleracea var. oleracea</name>
    <dbReference type="NCBI Taxonomy" id="109376"/>
    <lineage>
        <taxon>Eukaryota</taxon>
        <taxon>Viridiplantae</taxon>
        <taxon>Streptophyta</taxon>
        <taxon>Embryophyta</taxon>
        <taxon>Tracheophyta</taxon>
        <taxon>Spermatophyta</taxon>
        <taxon>Magnoliopsida</taxon>
        <taxon>eudicotyledons</taxon>
        <taxon>Gunneridae</taxon>
        <taxon>Pentapetalae</taxon>
        <taxon>rosids</taxon>
        <taxon>malvids</taxon>
        <taxon>Brassicales</taxon>
        <taxon>Brassicaceae</taxon>
        <taxon>Brassiceae</taxon>
        <taxon>Brassica</taxon>
    </lineage>
</organism>
<dbReference type="HOGENOM" id="CLU_2267547_0_0_1"/>
<reference evidence="2" key="1">
    <citation type="journal article" date="2014" name="Genome Biol.">
        <title>Transcriptome and methylome profiling reveals relics of genome dominance in the mesopolyploid Brassica oleracea.</title>
        <authorList>
            <person name="Parkin I.A."/>
            <person name="Koh C."/>
            <person name="Tang H."/>
            <person name="Robinson S.J."/>
            <person name="Kagale S."/>
            <person name="Clarke W.E."/>
            <person name="Town C.D."/>
            <person name="Nixon J."/>
            <person name="Krishnakumar V."/>
            <person name="Bidwell S.L."/>
            <person name="Denoeud F."/>
            <person name="Belcram H."/>
            <person name="Links M.G."/>
            <person name="Just J."/>
            <person name="Clarke C."/>
            <person name="Bender T."/>
            <person name="Huebert T."/>
            <person name="Mason A.S."/>
            <person name="Pires J.C."/>
            <person name="Barker G."/>
            <person name="Moore J."/>
            <person name="Walley P.G."/>
            <person name="Manoli S."/>
            <person name="Batley J."/>
            <person name="Edwards D."/>
            <person name="Nelson M.N."/>
            <person name="Wang X."/>
            <person name="Paterson A.H."/>
            <person name="King G."/>
            <person name="Bancroft I."/>
            <person name="Chalhoub B."/>
            <person name="Sharpe A.G."/>
        </authorList>
    </citation>
    <scope>NUCLEOTIDE SEQUENCE [LARGE SCALE GENOMIC DNA]</scope>
    <source>
        <strain evidence="2">cv. TO1000</strain>
    </source>
</reference>
<name>A0A0D2ZPM1_BRAOL</name>
<sequence>MQTLHFSFFFFTTTTLACHSGYCTSRMNLASSRLLTSSLMISSSIPGISVWDHARQSELDLRKSINLLFNPSVSLEPTLRCRIWSPSINGTSSISSTSGSSVC</sequence>
<dbReference type="Proteomes" id="UP000032141">
    <property type="component" value="Unassembled WGS sequence"/>
</dbReference>
<protein>
    <recommendedName>
        <fullName evidence="4">Secreted protein</fullName>
    </recommendedName>
</protein>
<reference evidence="2" key="2">
    <citation type="submission" date="2015-06" db="UniProtKB">
        <authorList>
            <consortium name="EnsemblPlants"/>
        </authorList>
    </citation>
    <scope>IDENTIFICATION</scope>
</reference>
<evidence type="ECO:0000313" key="2">
    <source>
        <dbReference type="EnsemblPlants" id="Bo00452s080.1"/>
    </source>
</evidence>
<evidence type="ECO:0008006" key="4">
    <source>
        <dbReference type="Google" id="ProtNLM"/>
    </source>
</evidence>
<keyword evidence="3" id="KW-1185">Reference proteome</keyword>
<dbReference type="EnsemblPlants" id="Bo00452s080.1">
    <property type="protein sequence ID" value="Bo00452s080.1"/>
    <property type="gene ID" value="Bo00452s080"/>
</dbReference>
<feature type="chain" id="PRO_5002257036" description="Secreted protein" evidence="1">
    <location>
        <begin position="18"/>
        <end position="103"/>
    </location>
</feature>